<accession>A0A8C9HXR6</accession>
<dbReference type="PANTHER" id="PTHR12138">
    <property type="entry name" value="PRIMATE-EXPANDED PROTEIN FAMILY"/>
    <property type="match status" value="1"/>
</dbReference>
<sequence>MAPALRPVLPPTHTHLHVHSGSVQRCRACARHRPSHSSREQKLPQGPLVIHFQDFHRNHQLLSCVQHLQGRPGPPSSSARQNLAALPWLECSDEIWAHCNLYLLGSSDSPASASRVAGTTGTHHHAQLSFVILVEMGFWHVGQASLELLTSSDPSTSTSQSAGITCVSHRALPPCPALLQGGILGLLAGEWACREWG</sequence>
<dbReference type="Ensembl" id="ENSPTET00000037472.1">
    <property type="protein sequence ID" value="ENSPTEP00000026644.1"/>
    <property type="gene ID" value="ENSPTEG00000026662.1"/>
</dbReference>
<dbReference type="Proteomes" id="UP000694416">
    <property type="component" value="Unplaced"/>
</dbReference>
<name>A0A8C9HXR6_9PRIM</name>
<proteinExistence type="predicted"/>
<reference evidence="1" key="2">
    <citation type="submission" date="2025-09" db="UniProtKB">
        <authorList>
            <consortium name="Ensembl"/>
        </authorList>
    </citation>
    <scope>IDENTIFICATION</scope>
</reference>
<reference evidence="1" key="1">
    <citation type="submission" date="2025-08" db="UniProtKB">
        <authorList>
            <consortium name="Ensembl"/>
        </authorList>
    </citation>
    <scope>IDENTIFICATION</scope>
</reference>
<evidence type="ECO:0000313" key="2">
    <source>
        <dbReference type="Proteomes" id="UP000694416"/>
    </source>
</evidence>
<dbReference type="PANTHER" id="PTHR12138:SF152">
    <property type="entry name" value="C2H2-TYPE DOMAIN-CONTAINING PROTEIN"/>
    <property type="match status" value="1"/>
</dbReference>
<organism evidence="1 2">
    <name type="scientific">Piliocolobus tephrosceles</name>
    <name type="common">Ugandan red Colobus</name>
    <dbReference type="NCBI Taxonomy" id="591936"/>
    <lineage>
        <taxon>Eukaryota</taxon>
        <taxon>Metazoa</taxon>
        <taxon>Chordata</taxon>
        <taxon>Craniata</taxon>
        <taxon>Vertebrata</taxon>
        <taxon>Euteleostomi</taxon>
        <taxon>Mammalia</taxon>
        <taxon>Eutheria</taxon>
        <taxon>Euarchontoglires</taxon>
        <taxon>Primates</taxon>
        <taxon>Haplorrhini</taxon>
        <taxon>Catarrhini</taxon>
        <taxon>Cercopithecidae</taxon>
        <taxon>Colobinae</taxon>
        <taxon>Piliocolobus</taxon>
    </lineage>
</organism>
<protein>
    <submittedName>
        <fullName evidence="1">Uncharacterized protein</fullName>
    </submittedName>
</protein>
<evidence type="ECO:0000313" key="1">
    <source>
        <dbReference type="Ensembl" id="ENSPTEP00000026644.1"/>
    </source>
</evidence>
<dbReference type="AlphaFoldDB" id="A0A8C9HXR6"/>
<keyword evidence="2" id="KW-1185">Reference proteome</keyword>
<dbReference type="PRINTS" id="PR02045">
    <property type="entry name" value="F138DOMAIN"/>
</dbReference>